<evidence type="ECO:0000313" key="1">
    <source>
        <dbReference type="EMBL" id="CAL1393977.1"/>
    </source>
</evidence>
<sequence length="117" mass="13307">MEKAKHLVSTVEGDYMKIIPTKATMIVIPAMIIKKEAEVIINPFHHMKKKSKYDFHAGSGSYHNYHYRDDVGAFHDLDEMEDVLPGPFGNSEDEERKVMLVQTASTLLKVSMIQSLL</sequence>
<reference evidence="1 2" key="1">
    <citation type="submission" date="2024-04" db="EMBL/GenBank/DDBJ databases">
        <authorList>
            <person name="Fracassetti M."/>
        </authorList>
    </citation>
    <scope>NUCLEOTIDE SEQUENCE [LARGE SCALE GENOMIC DNA]</scope>
</reference>
<organism evidence="1 2">
    <name type="scientific">Linum trigynum</name>
    <dbReference type="NCBI Taxonomy" id="586398"/>
    <lineage>
        <taxon>Eukaryota</taxon>
        <taxon>Viridiplantae</taxon>
        <taxon>Streptophyta</taxon>
        <taxon>Embryophyta</taxon>
        <taxon>Tracheophyta</taxon>
        <taxon>Spermatophyta</taxon>
        <taxon>Magnoliopsida</taxon>
        <taxon>eudicotyledons</taxon>
        <taxon>Gunneridae</taxon>
        <taxon>Pentapetalae</taxon>
        <taxon>rosids</taxon>
        <taxon>fabids</taxon>
        <taxon>Malpighiales</taxon>
        <taxon>Linaceae</taxon>
        <taxon>Linum</taxon>
    </lineage>
</organism>
<dbReference type="AlphaFoldDB" id="A0AAV2F7R9"/>
<proteinExistence type="predicted"/>
<gene>
    <name evidence="1" type="ORF">LTRI10_LOCUS34507</name>
</gene>
<name>A0AAV2F7R9_9ROSI</name>
<evidence type="ECO:0000313" key="2">
    <source>
        <dbReference type="Proteomes" id="UP001497516"/>
    </source>
</evidence>
<keyword evidence="2" id="KW-1185">Reference proteome</keyword>
<accession>A0AAV2F7R9</accession>
<protein>
    <submittedName>
        <fullName evidence="1">Uncharacterized protein</fullName>
    </submittedName>
</protein>
<dbReference type="EMBL" id="OZ034819">
    <property type="protein sequence ID" value="CAL1393977.1"/>
    <property type="molecule type" value="Genomic_DNA"/>
</dbReference>
<dbReference type="Proteomes" id="UP001497516">
    <property type="component" value="Chromosome 6"/>
</dbReference>